<dbReference type="Pfam" id="PF01966">
    <property type="entry name" value="HD"/>
    <property type="match status" value="1"/>
</dbReference>
<gene>
    <name evidence="2" type="ORF">RYX56_12025</name>
</gene>
<dbReference type="RefSeq" id="WP_317122289.1">
    <property type="nucleotide sequence ID" value="NZ_JAWJBA010000003.1"/>
</dbReference>
<reference evidence="2 3" key="1">
    <citation type="submission" date="2023-10" db="EMBL/GenBank/DDBJ databases">
        <title>Screening of Alkalihalobacillus lindianensis BZ-TG-R113 and Its Alleviation of Salt Stress on Rapeseed Growth.</title>
        <authorList>
            <person name="Zhao B."/>
            <person name="Guo T."/>
        </authorList>
    </citation>
    <scope>NUCLEOTIDE SEQUENCE [LARGE SCALE GENOMIC DNA]</scope>
    <source>
        <strain evidence="2 3">BZ-TG-R113</strain>
    </source>
</reference>
<protein>
    <submittedName>
        <fullName evidence="2">HD domain-containing protein</fullName>
    </submittedName>
</protein>
<name>A0ABU3XB43_9BACI</name>
<dbReference type="InterPro" id="IPR003607">
    <property type="entry name" value="HD/PDEase_dom"/>
</dbReference>
<organism evidence="2 3">
    <name type="scientific">Alkalihalophilus lindianensis</name>
    <dbReference type="NCBI Taxonomy" id="1630542"/>
    <lineage>
        <taxon>Bacteria</taxon>
        <taxon>Bacillati</taxon>
        <taxon>Bacillota</taxon>
        <taxon>Bacilli</taxon>
        <taxon>Bacillales</taxon>
        <taxon>Bacillaceae</taxon>
        <taxon>Alkalihalophilus</taxon>
    </lineage>
</organism>
<evidence type="ECO:0000313" key="2">
    <source>
        <dbReference type="EMBL" id="MDV2685100.1"/>
    </source>
</evidence>
<dbReference type="SUPFAM" id="SSF109604">
    <property type="entry name" value="HD-domain/PDEase-like"/>
    <property type="match status" value="1"/>
</dbReference>
<dbReference type="EMBL" id="JAWJBA010000003">
    <property type="protein sequence ID" value="MDV2685100.1"/>
    <property type="molecule type" value="Genomic_DNA"/>
</dbReference>
<dbReference type="PANTHER" id="PTHR33594">
    <property type="entry name" value="SUPERFAMILY HYDROLASE, PUTATIVE (AFU_ORTHOLOGUE AFUA_1G03035)-RELATED"/>
    <property type="match status" value="1"/>
</dbReference>
<evidence type="ECO:0000259" key="1">
    <source>
        <dbReference type="SMART" id="SM00471"/>
    </source>
</evidence>
<comment type="caution">
    <text evidence="2">The sequence shown here is derived from an EMBL/GenBank/DDBJ whole genome shotgun (WGS) entry which is preliminary data.</text>
</comment>
<dbReference type="InterPro" id="IPR006674">
    <property type="entry name" value="HD_domain"/>
</dbReference>
<dbReference type="Proteomes" id="UP001287282">
    <property type="component" value="Unassembled WGS sequence"/>
</dbReference>
<dbReference type="SMART" id="SM00471">
    <property type="entry name" value="HDc"/>
    <property type="match status" value="1"/>
</dbReference>
<dbReference type="Gene3D" id="1.20.58.1910">
    <property type="match status" value="1"/>
</dbReference>
<evidence type="ECO:0000313" key="3">
    <source>
        <dbReference type="Proteomes" id="UP001287282"/>
    </source>
</evidence>
<keyword evidence="3" id="KW-1185">Reference proteome</keyword>
<feature type="domain" description="HD/PDEase" evidence="1">
    <location>
        <begin position="22"/>
        <end position="136"/>
    </location>
</feature>
<sequence length="220" mass="24912">MKHQDIIEATTQWVREQLWNEHTGHDWHHIERVTKTAKALALKEHADLVVVTLSALVHDLADDKVVESEEGGLQAIKAWFSERKLDKETIDHILSIITSMSFKGGNGEPMATIEGQVVQDADRLDALGAVGIARTFIYSGSKGQPMYDPSLPTRESMTLDEYRNGNSSAIHHFHEKLLKLKDLMNTDAGRSLAKERHQFMEQFLDQFHNEWNGTLEEGRG</sequence>
<accession>A0ABU3XB43</accession>
<dbReference type="PANTHER" id="PTHR33594:SF1">
    <property type="entry name" value="HD_PDEASE DOMAIN-CONTAINING PROTEIN"/>
    <property type="match status" value="1"/>
</dbReference>
<dbReference type="Gene3D" id="1.10.472.50">
    <property type="entry name" value="HD-domain/PDEase-like"/>
    <property type="match status" value="1"/>
</dbReference>
<dbReference type="CDD" id="cd00077">
    <property type="entry name" value="HDc"/>
    <property type="match status" value="1"/>
</dbReference>
<proteinExistence type="predicted"/>